<dbReference type="AlphaFoldDB" id="F3FTR8"/>
<proteinExistence type="predicted"/>
<accession>F3FTR8</accession>
<dbReference type="EMBL" id="AEAH01001795">
    <property type="protein sequence ID" value="EGH33610.1"/>
    <property type="molecule type" value="Genomic_DNA"/>
</dbReference>
<reference evidence="2 3" key="1">
    <citation type="journal article" date="2011" name="PLoS Pathog.">
        <title>Dynamic evolution of pathogenicity revealed by sequencing and comparative genomics of 19 Pseudomonas syringae isolates.</title>
        <authorList>
            <person name="Baltrus D.A."/>
            <person name="Nishimura M.T."/>
            <person name="Romanchuk A."/>
            <person name="Chang J.H."/>
            <person name="Mukhtar M.S."/>
            <person name="Cherkis K."/>
            <person name="Roach J."/>
            <person name="Grant S.R."/>
            <person name="Jones C.D."/>
            <person name="Dangl J.L."/>
        </authorList>
    </citation>
    <scope>NUCLEOTIDE SEQUENCE [LARGE SCALE GENOMIC DNA]</scope>
    <source>
        <strain evidence="3">M301072PT</strain>
    </source>
</reference>
<dbReference type="PANTHER" id="PTHR45527:SF1">
    <property type="entry name" value="FATTY ACID SYNTHASE"/>
    <property type="match status" value="1"/>
</dbReference>
<gene>
    <name evidence="2" type="ORF">PSYJA_33735</name>
</gene>
<name>F3FTR8_PSESX</name>
<dbReference type="Proteomes" id="UP000004471">
    <property type="component" value="Unassembled WGS sequence"/>
</dbReference>
<organism evidence="2 3">
    <name type="scientific">Pseudomonas syringae pv. japonica str. M301072</name>
    <dbReference type="NCBI Taxonomy" id="629262"/>
    <lineage>
        <taxon>Bacteria</taxon>
        <taxon>Pseudomonadati</taxon>
        <taxon>Pseudomonadota</taxon>
        <taxon>Gammaproteobacteria</taxon>
        <taxon>Pseudomonadales</taxon>
        <taxon>Pseudomonadaceae</taxon>
        <taxon>Pseudomonas</taxon>
        <taxon>Pseudomonas syringae</taxon>
    </lineage>
</organism>
<dbReference type="InterPro" id="IPR001242">
    <property type="entry name" value="Condensation_dom"/>
</dbReference>
<protein>
    <submittedName>
        <fullName evidence="2">Amino acid adenylation</fullName>
    </submittedName>
</protein>
<comment type="caution">
    <text evidence="2">The sequence shown here is derived from an EMBL/GenBank/DDBJ whole genome shotgun (WGS) entry which is preliminary data.</text>
</comment>
<evidence type="ECO:0000259" key="1">
    <source>
        <dbReference type="Pfam" id="PF00668"/>
    </source>
</evidence>
<dbReference type="SUPFAM" id="SSF52777">
    <property type="entry name" value="CoA-dependent acyltransferases"/>
    <property type="match status" value="1"/>
</dbReference>
<evidence type="ECO:0000313" key="2">
    <source>
        <dbReference type="EMBL" id="EGH33610.1"/>
    </source>
</evidence>
<evidence type="ECO:0000313" key="3">
    <source>
        <dbReference type="Proteomes" id="UP000004471"/>
    </source>
</evidence>
<feature type="non-terminal residue" evidence="2">
    <location>
        <position position="1"/>
    </location>
</feature>
<sequence length="236" mass="25522">AIDQARLTLDNALSQRLRVQMRQLGVSAASLLHLAFAQMLGRLSGRDQVVFGTVLMGRMQSGEGAERALGMFINTLPLRVDLGGEGVRDGVKATHRRLTGLLGHEHASLALAQRCSGVVAPTPLFSALLNYRHSSVAVTDEAMAAWDGMQSLRLDEEERTNYPLTVNVDDTGEGFQFTSLVAASIGAQRLCDYLQLAVAGLVEALEQAPQTPLHSISILPLSERTQLLEHWNPSGK</sequence>
<feature type="domain" description="Condensation" evidence="1">
    <location>
        <begin position="3"/>
        <end position="228"/>
    </location>
</feature>
<dbReference type="Pfam" id="PF00668">
    <property type="entry name" value="Condensation"/>
    <property type="match status" value="1"/>
</dbReference>
<dbReference type="GO" id="GO:0031177">
    <property type="term" value="F:phosphopantetheine binding"/>
    <property type="evidence" value="ECO:0007669"/>
    <property type="project" value="TreeGrafter"/>
</dbReference>
<dbReference type="Gene3D" id="3.30.559.30">
    <property type="entry name" value="Nonribosomal peptide synthetase, condensation domain"/>
    <property type="match status" value="1"/>
</dbReference>
<feature type="non-terminal residue" evidence="2">
    <location>
        <position position="236"/>
    </location>
</feature>
<dbReference type="GO" id="GO:0044550">
    <property type="term" value="P:secondary metabolite biosynthetic process"/>
    <property type="evidence" value="ECO:0007669"/>
    <property type="project" value="TreeGrafter"/>
</dbReference>
<dbReference type="GO" id="GO:0003824">
    <property type="term" value="F:catalytic activity"/>
    <property type="evidence" value="ECO:0007669"/>
    <property type="project" value="InterPro"/>
</dbReference>
<dbReference type="PANTHER" id="PTHR45527">
    <property type="entry name" value="NONRIBOSOMAL PEPTIDE SYNTHETASE"/>
    <property type="match status" value="1"/>
</dbReference>
<dbReference type="GO" id="GO:0005737">
    <property type="term" value="C:cytoplasm"/>
    <property type="evidence" value="ECO:0007669"/>
    <property type="project" value="TreeGrafter"/>
</dbReference>
<dbReference type="GO" id="GO:0043041">
    <property type="term" value="P:amino acid activation for nonribosomal peptide biosynthetic process"/>
    <property type="evidence" value="ECO:0007669"/>
    <property type="project" value="TreeGrafter"/>
</dbReference>